<name>U4QCR4_LACHE</name>
<keyword evidence="1" id="KW-0812">Transmembrane</keyword>
<dbReference type="EMBL" id="CBUH010000091">
    <property type="protein sequence ID" value="CDI42297.1"/>
    <property type="molecule type" value="Genomic_DNA"/>
</dbReference>
<protein>
    <submittedName>
        <fullName evidence="2">Uncharacterized protein</fullName>
    </submittedName>
</protein>
<evidence type="ECO:0000313" key="3">
    <source>
        <dbReference type="Proteomes" id="UP000017243"/>
    </source>
</evidence>
<accession>U4QCR4</accession>
<dbReference type="Proteomes" id="UP000017243">
    <property type="component" value="Unassembled WGS sequence"/>
</dbReference>
<keyword evidence="1" id="KW-0472">Membrane</keyword>
<comment type="caution">
    <text evidence="2">The sequence shown here is derived from an EMBL/GenBank/DDBJ whole genome shotgun (WGS) entry which is preliminary data.</text>
</comment>
<proteinExistence type="predicted"/>
<evidence type="ECO:0000313" key="2">
    <source>
        <dbReference type="EMBL" id="CDI42297.1"/>
    </source>
</evidence>
<dbReference type="RefSeq" id="WP_023061306.1">
    <property type="nucleotide sequence ID" value="NZ_CBUH010000091.1"/>
</dbReference>
<sequence>MNDLIDVWNTIVKEDYHIPWGISALYEGIIATIFVIWLFADQM</sequence>
<gene>
    <name evidence="2" type="ORF">LHCIRMBIA953_02031</name>
</gene>
<keyword evidence="1" id="KW-1133">Transmembrane helix</keyword>
<reference evidence="2 3" key="1">
    <citation type="submission" date="2013-09" db="EMBL/GenBank/DDBJ databases">
        <title>Draft Genome Sequence of five Lactobacillus helveticus strains CIRM-BIA 101T, 103, 104, 951 and 953 isolated from milk product.</title>
        <authorList>
            <person name="Valence F."/>
            <person name="Chuat V."/>
            <person name="Ma L."/>
            <person name="Creno S."/>
            <person name="Falentin H."/>
            <person name="Lortal S."/>
            <person name="Bizet C."/>
            <person name="Clermont D."/>
            <person name="Loux V."/>
            <person name="Bouchier C."/>
            <person name="Cousin S."/>
        </authorList>
    </citation>
    <scope>NUCLEOTIDE SEQUENCE [LARGE SCALE GENOMIC DNA]</scope>
    <source>
        <strain evidence="2 3">CIRM-BIA 953</strain>
    </source>
</reference>
<organism evidence="2 3">
    <name type="scientific">Lactobacillus helveticus CIRM-BIA 953</name>
    <dbReference type="NCBI Taxonomy" id="1226335"/>
    <lineage>
        <taxon>Bacteria</taxon>
        <taxon>Bacillati</taxon>
        <taxon>Bacillota</taxon>
        <taxon>Bacilli</taxon>
        <taxon>Lactobacillales</taxon>
        <taxon>Lactobacillaceae</taxon>
        <taxon>Lactobacillus</taxon>
    </lineage>
</organism>
<dbReference type="AlphaFoldDB" id="U4QCR4"/>
<evidence type="ECO:0000256" key="1">
    <source>
        <dbReference type="SAM" id="Phobius"/>
    </source>
</evidence>
<feature type="transmembrane region" description="Helical" evidence="1">
    <location>
        <begin position="20"/>
        <end position="40"/>
    </location>
</feature>